<dbReference type="PANTHER" id="PTHR42957">
    <property type="entry name" value="HELICASE MJ1565-RELATED"/>
    <property type="match status" value="1"/>
</dbReference>
<comment type="catalytic activity">
    <reaction evidence="4">
        <text>ATP + H2O = ADP + phosphate + H(+)</text>
        <dbReference type="Rhea" id="RHEA:13065"/>
        <dbReference type="ChEBI" id="CHEBI:15377"/>
        <dbReference type="ChEBI" id="CHEBI:15378"/>
        <dbReference type="ChEBI" id="CHEBI:30616"/>
        <dbReference type="ChEBI" id="CHEBI:43474"/>
        <dbReference type="ChEBI" id="CHEBI:456216"/>
        <dbReference type="EC" id="5.6.2.4"/>
    </reaction>
</comment>
<name>A0A0M0BQ17_9ARCH</name>
<dbReference type="EMBL" id="LFWZ01000024">
    <property type="protein sequence ID" value="KON30677.1"/>
    <property type="molecule type" value="Genomic_DNA"/>
</dbReference>
<evidence type="ECO:0000256" key="2">
    <source>
        <dbReference type="ARBA" id="ARBA00034617"/>
    </source>
</evidence>
<evidence type="ECO:0000313" key="6">
    <source>
        <dbReference type="EMBL" id="KON30677.1"/>
    </source>
</evidence>
<comment type="similarity">
    <text evidence="1">Belongs to the HerA family.</text>
</comment>
<dbReference type="PANTHER" id="PTHR42957:SF1">
    <property type="entry name" value="HELICASE MJ1565-RELATED"/>
    <property type="match status" value="1"/>
</dbReference>
<dbReference type="SUPFAM" id="SSF52540">
    <property type="entry name" value="P-loop containing nucleoside triphosphate hydrolases"/>
    <property type="match status" value="1"/>
</dbReference>
<evidence type="ECO:0000313" key="7">
    <source>
        <dbReference type="Proteomes" id="UP000037210"/>
    </source>
</evidence>
<comment type="caution">
    <text evidence="6">The sequence shown here is derived from an EMBL/GenBank/DDBJ whole genome shotgun (WGS) entry which is preliminary data.</text>
</comment>
<evidence type="ECO:0000256" key="3">
    <source>
        <dbReference type="ARBA" id="ARBA00048954"/>
    </source>
</evidence>
<dbReference type="Proteomes" id="UP000037210">
    <property type="component" value="Unassembled WGS sequence"/>
</dbReference>
<feature type="non-terminal residue" evidence="6">
    <location>
        <position position="1"/>
    </location>
</feature>
<evidence type="ECO:0000256" key="4">
    <source>
        <dbReference type="ARBA" id="ARBA00048988"/>
    </source>
</evidence>
<dbReference type="GO" id="GO:0043138">
    <property type="term" value="F:3'-5' DNA helicase activity"/>
    <property type="evidence" value="ECO:0007669"/>
    <property type="project" value="UniProtKB-EC"/>
</dbReference>
<protein>
    <recommendedName>
        <fullName evidence="5">Helicase HerA central domain-containing protein</fullName>
    </recommendedName>
</protein>
<dbReference type="InterPro" id="IPR008571">
    <property type="entry name" value="HerA-like"/>
</dbReference>
<dbReference type="AlphaFoldDB" id="A0A0M0BQ17"/>
<dbReference type="InterPro" id="IPR002789">
    <property type="entry name" value="HerA_central"/>
</dbReference>
<accession>A0A0M0BQ17</accession>
<comment type="catalytic activity">
    <reaction evidence="3">
        <text>ATP + H2O = ADP + phosphate + H(+)</text>
        <dbReference type="Rhea" id="RHEA:13065"/>
        <dbReference type="ChEBI" id="CHEBI:15377"/>
        <dbReference type="ChEBI" id="CHEBI:15378"/>
        <dbReference type="ChEBI" id="CHEBI:30616"/>
        <dbReference type="ChEBI" id="CHEBI:43474"/>
        <dbReference type="ChEBI" id="CHEBI:456216"/>
        <dbReference type="EC" id="5.6.2.3"/>
    </reaction>
</comment>
<evidence type="ECO:0000256" key="1">
    <source>
        <dbReference type="ARBA" id="ARBA00007816"/>
    </source>
</evidence>
<gene>
    <name evidence="6" type="ORF">AC482_03210</name>
</gene>
<dbReference type="GO" id="GO:0043139">
    <property type="term" value="F:5'-3' DNA helicase activity"/>
    <property type="evidence" value="ECO:0007669"/>
    <property type="project" value="UniProtKB-EC"/>
</dbReference>
<dbReference type="Pfam" id="PF01935">
    <property type="entry name" value="DUF87"/>
    <property type="match status" value="1"/>
</dbReference>
<reference evidence="6 7" key="1">
    <citation type="submission" date="2015-06" db="EMBL/GenBank/DDBJ databases">
        <title>New insights into the roles of widespread benthic archaea in carbon and nitrogen cycling.</title>
        <authorList>
            <person name="Lazar C.S."/>
            <person name="Baker B.J."/>
            <person name="Seitz K.W."/>
            <person name="Hyde A.S."/>
            <person name="Dick G.J."/>
            <person name="Hinrichs K.-U."/>
            <person name="Teske A.P."/>
        </authorList>
    </citation>
    <scope>NUCLEOTIDE SEQUENCE [LARGE SCALE GENOMIC DNA]</scope>
    <source>
        <strain evidence="6">DG-45</strain>
    </source>
</reference>
<organism evidence="6 7">
    <name type="scientific">miscellaneous Crenarchaeota group-15 archaeon DG-45</name>
    <dbReference type="NCBI Taxonomy" id="1685127"/>
    <lineage>
        <taxon>Archaea</taxon>
        <taxon>Candidatus Bathyarchaeota</taxon>
        <taxon>MCG-15</taxon>
    </lineage>
</organism>
<evidence type="ECO:0000259" key="5">
    <source>
        <dbReference type="Pfam" id="PF01935"/>
    </source>
</evidence>
<dbReference type="Gene3D" id="3.40.50.300">
    <property type="entry name" value="P-loop containing nucleotide triphosphate hydrolases"/>
    <property type="match status" value="2"/>
</dbReference>
<dbReference type="InterPro" id="IPR027417">
    <property type="entry name" value="P-loop_NTPase"/>
</dbReference>
<proteinExistence type="inferred from homology"/>
<sequence>ALGHTYSPTGDYRVDEITFVLLRGREVAKGDLVYIVHPKNGAPVVYQVTRVYPHKRVREYEEALLREGRVIQDLEDSTVHAEAYQWGWIDDSGSLRPLRYPLPPNTVVHQAEKEIIAMFTKPSGRWKLLLGTDPSSDLNVELGVYSLIRQSCLICGAVGTGKTTTAVSMICRATSLSPPVRFFIVDKDGEYTSLIDRLGPERVLKVPWMRFFQPSDIPWEDYIAEFGWQKTWWNAKILMRALKALYAQAGTVTKVNLRRAVQYVSPESLGFTKKEDEFEGYRQQVMVAVNGSRLIPEGDVRPLDPVELMREVRVVIMDLSQGRDTWAQKHLVVAQVLRRIFNEALENQRFGCVIVLEEAMYYAPQRGVFEIGTRDSRGKLTGVVKEIATNGGRNGVGLWIVTQRLATVEKTVVTQCANNIICHSLEDLDKQRLGEIVGEEFVRLIGDLPQGEAIVKGTALKCRFPIWVKVLPEAYPASSAVTPMNRFLSMELAQAGAREQMLLTANG</sequence>
<feature type="domain" description="Helicase HerA central" evidence="5">
    <location>
        <begin position="134"/>
        <end position="340"/>
    </location>
</feature>
<comment type="catalytic activity">
    <reaction evidence="2">
        <text>Couples ATP hydrolysis with the unwinding of duplex DNA by translocating in the 3'-5' direction.</text>
        <dbReference type="EC" id="5.6.2.4"/>
    </reaction>
</comment>